<reference evidence="1" key="1">
    <citation type="journal article" date="2006" name="Plasmid">
        <title>pIT3, a cryptic plasmid isolated from the hyperthermophilic crenarchaeon Sulfolobus solfataricus IT3.</title>
        <authorList>
            <person name="Prato S."/>
            <person name="Cannio R."/>
            <person name="Klenk H.P."/>
            <person name="Contursi P."/>
            <person name="Rossi M."/>
            <person name="Bartolucci S."/>
        </authorList>
    </citation>
    <scope>NUCLEOTIDE SEQUENCE</scope>
    <source>
        <strain evidence="1">IT3</strain>
        <plasmid evidence="1">pIT3</plasmid>
    </source>
</reference>
<organism evidence="1">
    <name type="scientific">Saccharolobus solfataricus</name>
    <name type="common">Sulfolobus solfataricus</name>
    <dbReference type="NCBI Taxonomy" id="2287"/>
    <lineage>
        <taxon>Archaea</taxon>
        <taxon>Thermoproteota</taxon>
        <taxon>Thermoprotei</taxon>
        <taxon>Sulfolobales</taxon>
        <taxon>Sulfolobaceae</taxon>
        <taxon>Saccharolobus</taxon>
    </lineage>
</organism>
<proteinExistence type="predicted"/>
<gene>
    <name evidence="1" type="primary">ORF67</name>
</gene>
<dbReference type="AlphaFoldDB" id="Q6PN94"/>
<keyword evidence="1" id="KW-0614">Plasmid</keyword>
<dbReference type="EMBL" id="AY591755">
    <property type="protein sequence ID" value="AAT00519.1"/>
    <property type="molecule type" value="Genomic_DNA"/>
</dbReference>
<accession>Q6PN94</accession>
<protein>
    <submittedName>
        <fullName evidence="1">p67</fullName>
    </submittedName>
</protein>
<evidence type="ECO:0000313" key="1">
    <source>
        <dbReference type="EMBL" id="AAT00519.1"/>
    </source>
</evidence>
<geneLocation type="plasmid" evidence="1">
    <name>pIT3</name>
</geneLocation>
<sequence>MVCANSCSGYFNLCIDHTNSCIEGPGLSLRPPPPFSNFFCSFAILSAHSNSLSLTLSNSSFAFCFYS</sequence>
<name>Q6PN94_SACSO</name>